<accession>A0ACC0QIL6</accession>
<reference evidence="1" key="1">
    <citation type="submission" date="2022-06" db="EMBL/GenBank/DDBJ databases">
        <title>Fusarium solani species complex genomes reveal bases of compartmentalisation and animal pathogenesis.</title>
        <authorList>
            <person name="Tsai I.J."/>
        </authorList>
    </citation>
    <scope>NUCLEOTIDE SEQUENCE</scope>
    <source>
        <strain evidence="1">Fu6.1</strain>
    </source>
</reference>
<evidence type="ECO:0000313" key="1">
    <source>
        <dbReference type="EMBL" id="KAI8657142.1"/>
    </source>
</evidence>
<proteinExistence type="predicted"/>
<dbReference type="EMBL" id="CM046511">
    <property type="protein sequence ID" value="KAI8657142.1"/>
    <property type="molecule type" value="Genomic_DNA"/>
</dbReference>
<comment type="caution">
    <text evidence="1">The sequence shown here is derived from an EMBL/GenBank/DDBJ whole genome shotgun (WGS) entry which is preliminary data.</text>
</comment>
<protein>
    <submittedName>
        <fullName evidence="1">Uncharacterized protein</fullName>
    </submittedName>
</protein>
<evidence type="ECO:0000313" key="2">
    <source>
        <dbReference type="Proteomes" id="UP001065298"/>
    </source>
</evidence>
<dbReference type="Proteomes" id="UP001065298">
    <property type="component" value="Chromosome 9"/>
</dbReference>
<keyword evidence="2" id="KW-1185">Reference proteome</keyword>
<sequence length="422" mass="47296">MQVAGASADKTQRKLHSRLGPVVRIAPNEVAISDPGAIRTVYSINSGFTKTDFYLPWRPLWAKYPDHFTSLDERLHATRRRIVNNLYSMTNIVRAESGIDLCTDLLMSRMREYADTGEVLDISSWVQMTMDRYAFDVIGQLFFSRMFGFLKEGGDHRGYIRSLDTLLPVLAVTSVMPTYIRTLFLLAGTMFGSVRRALTALNEIERAAESCIAERQEILKNGETVERKDIMSTLLDIIQEKGDKVDFGLTEAKVEVYVALFAGSDTTAAAVSSILYHLVKNPQAYRKLTEEIRQAAASGELSVPSVQYSEAVKLPYLEACCKEGMRMHPSVGLTLPRNVPKGGGMICGEWFPEGTRVGVNAAVVHRDKTIFGDDANEFRPERWFRDNAENMDRYMFQFGGGSRTCIGKNVSALLLKIMIRIN</sequence>
<organism evidence="1 2">
    <name type="scientific">Fusarium keratoplasticum</name>
    <dbReference type="NCBI Taxonomy" id="1328300"/>
    <lineage>
        <taxon>Eukaryota</taxon>
        <taxon>Fungi</taxon>
        <taxon>Dikarya</taxon>
        <taxon>Ascomycota</taxon>
        <taxon>Pezizomycotina</taxon>
        <taxon>Sordariomycetes</taxon>
        <taxon>Hypocreomycetidae</taxon>
        <taxon>Hypocreales</taxon>
        <taxon>Nectriaceae</taxon>
        <taxon>Fusarium</taxon>
        <taxon>Fusarium solani species complex</taxon>
    </lineage>
</organism>
<name>A0ACC0QIL6_9HYPO</name>
<gene>
    <name evidence="1" type="ORF">NCS57_01091800</name>
</gene>